<sequence length="324" mass="36492">MHSARSASADASASDLAQLLLPDKPLWGHLKGFPWWPCKTVLDESLLSQDVLGARPFKSTKHLPVVFFGTYDYAWILPESLRPFAEYKKEFSAKSKGKLFLAAIKEAETPSSWPASVRPAGFESDTADREEASLRSSPKRVKAETGYDQEEIRASSQHASTYRLESVEGSLSSSGAPTPLSAHRINSGEGAHARPQRQLSRPAASKRDQLMYLRLKLQRFMQQKDARQPKDFQNADAWLRDVERFDITLDLFRETKIGKLIKHMCKMELEIDECGIVERCRRLLDRWRSEFSVPATSSPPVAQTVPREQSQAMARAPIDSSKSE</sequence>
<dbReference type="EMBL" id="JADGIZ020000022">
    <property type="protein sequence ID" value="KAL2915681.1"/>
    <property type="molecule type" value="Genomic_DNA"/>
</dbReference>
<evidence type="ECO:0000313" key="4">
    <source>
        <dbReference type="Proteomes" id="UP001527925"/>
    </source>
</evidence>
<organism evidence="3 4">
    <name type="scientific">Polyrhizophydium stewartii</name>
    <dbReference type="NCBI Taxonomy" id="2732419"/>
    <lineage>
        <taxon>Eukaryota</taxon>
        <taxon>Fungi</taxon>
        <taxon>Fungi incertae sedis</taxon>
        <taxon>Chytridiomycota</taxon>
        <taxon>Chytridiomycota incertae sedis</taxon>
        <taxon>Chytridiomycetes</taxon>
        <taxon>Rhizophydiales</taxon>
        <taxon>Rhizophydiales incertae sedis</taxon>
        <taxon>Polyrhizophydium</taxon>
    </lineage>
</organism>
<dbReference type="PANTHER" id="PTHR12550:SF70">
    <property type="entry name" value="JIL-1 ANCHORING AND STABILIZING PROTEIN, ISOFORM A"/>
    <property type="match status" value="1"/>
</dbReference>
<keyword evidence="4" id="KW-1185">Reference proteome</keyword>
<feature type="compositionally biased region" description="Polar residues" evidence="1">
    <location>
        <begin position="294"/>
        <end position="312"/>
    </location>
</feature>
<dbReference type="SUPFAM" id="SSF63748">
    <property type="entry name" value="Tudor/PWWP/MBT"/>
    <property type="match status" value="1"/>
</dbReference>
<protein>
    <recommendedName>
        <fullName evidence="2">PWWP domain-containing protein</fullName>
    </recommendedName>
</protein>
<feature type="domain" description="PWWP" evidence="2">
    <location>
        <begin position="22"/>
        <end position="87"/>
    </location>
</feature>
<evidence type="ECO:0000256" key="1">
    <source>
        <dbReference type="SAM" id="MobiDB-lite"/>
    </source>
</evidence>
<dbReference type="SUPFAM" id="SSF47676">
    <property type="entry name" value="Conserved domain common to transcription factors TFIIS, elongin A, CRSP70"/>
    <property type="match status" value="1"/>
</dbReference>
<evidence type="ECO:0000259" key="2">
    <source>
        <dbReference type="PROSITE" id="PS50812"/>
    </source>
</evidence>
<gene>
    <name evidence="3" type="ORF">HK105_204866</name>
</gene>
<dbReference type="Gene3D" id="2.30.30.140">
    <property type="match status" value="1"/>
</dbReference>
<feature type="compositionally biased region" description="Basic and acidic residues" evidence="1">
    <location>
        <begin position="141"/>
        <end position="153"/>
    </location>
</feature>
<dbReference type="InterPro" id="IPR000313">
    <property type="entry name" value="PWWP_dom"/>
</dbReference>
<evidence type="ECO:0000313" key="3">
    <source>
        <dbReference type="EMBL" id="KAL2915681.1"/>
    </source>
</evidence>
<dbReference type="PROSITE" id="PS50812">
    <property type="entry name" value="PWWP"/>
    <property type="match status" value="1"/>
</dbReference>
<comment type="caution">
    <text evidence="3">The sequence shown here is derived from an EMBL/GenBank/DDBJ whole genome shotgun (WGS) entry which is preliminary data.</text>
</comment>
<dbReference type="Pfam" id="PF00855">
    <property type="entry name" value="PWWP"/>
    <property type="match status" value="1"/>
</dbReference>
<dbReference type="InterPro" id="IPR035441">
    <property type="entry name" value="TFIIS/LEDGF_dom_sf"/>
</dbReference>
<dbReference type="PANTHER" id="PTHR12550">
    <property type="entry name" value="HEPATOMA-DERIVED GROWTH FACTOR-RELATED"/>
    <property type="match status" value="1"/>
</dbReference>
<accession>A0ABR4N836</accession>
<reference evidence="3 4" key="1">
    <citation type="submission" date="2023-09" db="EMBL/GenBank/DDBJ databases">
        <title>Pangenome analysis of Batrachochytrium dendrobatidis and related Chytrids.</title>
        <authorList>
            <person name="Yacoub M.N."/>
            <person name="Stajich J.E."/>
            <person name="James T.Y."/>
        </authorList>
    </citation>
    <scope>NUCLEOTIDE SEQUENCE [LARGE SCALE GENOMIC DNA]</scope>
    <source>
        <strain evidence="3 4">JEL0888</strain>
    </source>
</reference>
<dbReference type="Proteomes" id="UP001527925">
    <property type="component" value="Unassembled WGS sequence"/>
</dbReference>
<dbReference type="Gene3D" id="1.20.930.10">
    <property type="entry name" value="Conserved domain common to transcription factors TFIIS, elongin A, CRSP70"/>
    <property type="match status" value="1"/>
</dbReference>
<name>A0ABR4N836_9FUNG</name>
<feature type="region of interest" description="Disordered" evidence="1">
    <location>
        <begin position="112"/>
        <end position="205"/>
    </location>
</feature>
<proteinExistence type="predicted"/>
<dbReference type="CDD" id="cd05162">
    <property type="entry name" value="PWWP"/>
    <property type="match status" value="1"/>
</dbReference>
<feature type="region of interest" description="Disordered" evidence="1">
    <location>
        <begin position="293"/>
        <end position="324"/>
    </location>
</feature>
<dbReference type="SMART" id="SM00293">
    <property type="entry name" value="PWWP"/>
    <property type="match status" value="1"/>
</dbReference>